<feature type="domain" description="ABC transporter" evidence="6">
    <location>
        <begin position="2"/>
        <end position="234"/>
    </location>
</feature>
<name>A0A8B2NT28_9HYPH</name>
<dbReference type="EMBL" id="QHHQ01000001">
    <property type="protein sequence ID" value="RAI03377.1"/>
    <property type="molecule type" value="Genomic_DNA"/>
</dbReference>
<evidence type="ECO:0000259" key="6">
    <source>
        <dbReference type="PROSITE" id="PS50893"/>
    </source>
</evidence>
<comment type="caution">
    <text evidence="7">The sequence shown here is derived from an EMBL/GenBank/DDBJ whole genome shotgun (WGS) entry which is preliminary data.</text>
</comment>
<dbReference type="Proteomes" id="UP000249590">
    <property type="component" value="Unassembled WGS sequence"/>
</dbReference>
<dbReference type="PANTHER" id="PTHR43820">
    <property type="entry name" value="HIGH-AFFINITY BRANCHED-CHAIN AMINO ACID TRANSPORT ATP-BINDING PROTEIN LIVF"/>
    <property type="match status" value="1"/>
</dbReference>
<dbReference type="GO" id="GO:0005524">
    <property type="term" value="F:ATP binding"/>
    <property type="evidence" value="ECO:0007669"/>
    <property type="project" value="UniProtKB-KW"/>
</dbReference>
<dbReference type="InterPro" id="IPR003593">
    <property type="entry name" value="AAA+_ATPase"/>
</dbReference>
<keyword evidence="8" id="KW-1185">Reference proteome</keyword>
<dbReference type="RefSeq" id="WP_111342004.1">
    <property type="nucleotide sequence ID" value="NZ_JAIWKD010000001.1"/>
</dbReference>
<dbReference type="SUPFAM" id="SSF52540">
    <property type="entry name" value="P-loop containing nucleoside triphosphate hydrolases"/>
    <property type="match status" value="1"/>
</dbReference>
<evidence type="ECO:0000256" key="4">
    <source>
        <dbReference type="ARBA" id="ARBA00022840"/>
    </source>
</evidence>
<evidence type="ECO:0000256" key="2">
    <source>
        <dbReference type="ARBA" id="ARBA00022448"/>
    </source>
</evidence>
<keyword evidence="4 7" id="KW-0067">ATP-binding</keyword>
<evidence type="ECO:0000313" key="7">
    <source>
        <dbReference type="EMBL" id="RAI03377.1"/>
    </source>
</evidence>
<reference evidence="7 8" key="1">
    <citation type="submission" date="2018-05" db="EMBL/GenBank/DDBJ databases">
        <title>Acuticoccus sediminis sp. nov., isolated from deep-sea sediment of Indian Ocean.</title>
        <authorList>
            <person name="Liu X."/>
            <person name="Lai Q."/>
            <person name="Du Y."/>
            <person name="Sun F."/>
            <person name="Zhang X."/>
            <person name="Wang S."/>
            <person name="Shao Z."/>
        </authorList>
    </citation>
    <scope>NUCLEOTIDE SEQUENCE [LARGE SCALE GENOMIC DNA]</scope>
    <source>
        <strain evidence="7 8">PTG4-2</strain>
    </source>
</reference>
<proteinExistence type="inferred from homology"/>
<dbReference type="GO" id="GO:0015658">
    <property type="term" value="F:branched-chain amino acid transmembrane transporter activity"/>
    <property type="evidence" value="ECO:0007669"/>
    <property type="project" value="TreeGrafter"/>
</dbReference>
<keyword evidence="3" id="KW-0547">Nucleotide-binding</keyword>
<dbReference type="GO" id="GO:0016887">
    <property type="term" value="F:ATP hydrolysis activity"/>
    <property type="evidence" value="ECO:0007669"/>
    <property type="project" value="InterPro"/>
</dbReference>
<dbReference type="PANTHER" id="PTHR43820:SF4">
    <property type="entry name" value="HIGH-AFFINITY BRANCHED-CHAIN AMINO ACID TRANSPORT ATP-BINDING PROTEIN LIVF"/>
    <property type="match status" value="1"/>
</dbReference>
<gene>
    <name evidence="7" type="ORF">DLJ53_02345</name>
</gene>
<dbReference type="Gene3D" id="3.40.50.300">
    <property type="entry name" value="P-loop containing nucleotide triphosphate hydrolases"/>
    <property type="match status" value="1"/>
</dbReference>
<evidence type="ECO:0000256" key="1">
    <source>
        <dbReference type="ARBA" id="ARBA00005417"/>
    </source>
</evidence>
<dbReference type="InterPro" id="IPR027417">
    <property type="entry name" value="P-loop_NTPase"/>
</dbReference>
<dbReference type="InterPro" id="IPR052156">
    <property type="entry name" value="BCAA_Transport_ATP-bd_LivF"/>
</dbReference>
<dbReference type="Pfam" id="PF00005">
    <property type="entry name" value="ABC_tran"/>
    <property type="match status" value="1"/>
</dbReference>
<evidence type="ECO:0000256" key="3">
    <source>
        <dbReference type="ARBA" id="ARBA00022741"/>
    </source>
</evidence>
<dbReference type="CDD" id="cd03224">
    <property type="entry name" value="ABC_TM1139_LivF_branched"/>
    <property type="match status" value="1"/>
</dbReference>
<protein>
    <submittedName>
        <fullName evidence="7">ABC transporter ATP-binding protein</fullName>
    </submittedName>
</protein>
<accession>A0A8B2NT28</accession>
<dbReference type="GO" id="GO:0015807">
    <property type="term" value="P:L-amino acid transport"/>
    <property type="evidence" value="ECO:0007669"/>
    <property type="project" value="TreeGrafter"/>
</dbReference>
<sequence length="234" mass="24640">MLTVRGLDVHYGSVHALKGVDLEVARGTVTALLGANGAGKTSTLMAVAGARRASGGAIEFEGRALIGMRPEAIIRSGIGVVPEGRRVFASLTVEENLRVAGSLHTDRAEAERLRGAMMERFPILAERRTQRAGLLSGGEQQMLAIARALMSAPRLLLLDEPSLGLAPQMVDRVFDLIAELKAEGLAMLLVEQNVPLSLEIADRVVVLANGRVSVAGTAEELAGSDLIRGAYLAA</sequence>
<keyword evidence="2" id="KW-0813">Transport</keyword>
<dbReference type="OrthoDB" id="9806149at2"/>
<dbReference type="AlphaFoldDB" id="A0A8B2NT28"/>
<evidence type="ECO:0000256" key="5">
    <source>
        <dbReference type="ARBA" id="ARBA00022970"/>
    </source>
</evidence>
<dbReference type="PROSITE" id="PS50893">
    <property type="entry name" value="ABC_TRANSPORTER_2"/>
    <property type="match status" value="1"/>
</dbReference>
<dbReference type="SMART" id="SM00382">
    <property type="entry name" value="AAA"/>
    <property type="match status" value="1"/>
</dbReference>
<keyword evidence="5" id="KW-0029">Amino-acid transport</keyword>
<evidence type="ECO:0000313" key="8">
    <source>
        <dbReference type="Proteomes" id="UP000249590"/>
    </source>
</evidence>
<dbReference type="InterPro" id="IPR017871">
    <property type="entry name" value="ABC_transporter-like_CS"/>
</dbReference>
<organism evidence="7 8">
    <name type="scientific">Acuticoccus sediminis</name>
    <dbReference type="NCBI Taxonomy" id="2184697"/>
    <lineage>
        <taxon>Bacteria</taxon>
        <taxon>Pseudomonadati</taxon>
        <taxon>Pseudomonadota</taxon>
        <taxon>Alphaproteobacteria</taxon>
        <taxon>Hyphomicrobiales</taxon>
        <taxon>Amorphaceae</taxon>
        <taxon>Acuticoccus</taxon>
    </lineage>
</organism>
<comment type="similarity">
    <text evidence="1">Belongs to the ABC transporter superfamily.</text>
</comment>
<dbReference type="InterPro" id="IPR003439">
    <property type="entry name" value="ABC_transporter-like_ATP-bd"/>
</dbReference>
<dbReference type="PROSITE" id="PS00211">
    <property type="entry name" value="ABC_TRANSPORTER_1"/>
    <property type="match status" value="1"/>
</dbReference>